<dbReference type="PANTHER" id="PTHR35179">
    <property type="entry name" value="PROTEIN CBG02620"/>
    <property type="match status" value="1"/>
</dbReference>
<proteinExistence type="predicted"/>
<dbReference type="AlphaFoldDB" id="A0A364N935"/>
<keyword evidence="3" id="KW-1185">Reference proteome</keyword>
<sequence>MQEQDAQHRITMSAQATAPKPSTEAKTSNPKTSNATQKGIHRGSRRQVKHEKGGRNNATGEPAVASPVEPGLAFEVKHVIQEDASKTVVTGLEGIQSPVNPSQTKKPKPRPSKAERARRRAAKAAEAAEALTPNDGLNEEATVTKVSTLGSAPSIVSPTQNSLAKNPQSKAVASKRAPVQVSASASNPTHKPPPRTTHANSLARKTAWMFKETTGTPVRTISTSSLLPHATQVSSKAGFSTLCSYNWQHDGSIYVPGSPPKWTPPALPMTLAQDSGRHFIDQNASRVPKYPFEPAFRALSLMNAHTSLNDADIIANRNSLRKLLDFCAGKRLDPFCMGLHMIGKTLVISRKERSAQYMIHGAPNAGFGHSFERGFTRPDNGMDNSSGHHRVIRYHMGALDCVVRFEVDAYYDGEDGDAANEHPSDMTDELAANMAKLAVADIKPPPQSRRKPKSNPANEPTTAIQKGTFISPTKLAEIKAKRLGRLADAMPQLWFGRTPYFINGNHEKGTVHSVSVAHAEAGFGKWEEANQERLRKVVGLLEEIKEVVGGLREGKGILVHDVKGGELKVFQGKGGGVLPGDVVEKYWSL</sequence>
<feature type="region of interest" description="Disordered" evidence="1">
    <location>
        <begin position="151"/>
        <end position="201"/>
    </location>
</feature>
<gene>
    <name evidence="2" type="ORF">DDE83_002902</name>
</gene>
<organism evidence="2 3">
    <name type="scientific">Stemphylium lycopersici</name>
    <name type="common">Tomato gray leaf spot disease fungus</name>
    <name type="synonym">Thyrospora lycopersici</name>
    <dbReference type="NCBI Taxonomy" id="183478"/>
    <lineage>
        <taxon>Eukaryota</taxon>
        <taxon>Fungi</taxon>
        <taxon>Dikarya</taxon>
        <taxon>Ascomycota</taxon>
        <taxon>Pezizomycotina</taxon>
        <taxon>Dothideomycetes</taxon>
        <taxon>Pleosporomycetidae</taxon>
        <taxon>Pleosporales</taxon>
        <taxon>Pleosporineae</taxon>
        <taxon>Pleosporaceae</taxon>
        <taxon>Stemphylium</taxon>
    </lineage>
</organism>
<feature type="compositionally biased region" description="Basic residues" evidence="1">
    <location>
        <begin position="39"/>
        <end position="49"/>
    </location>
</feature>
<feature type="region of interest" description="Disordered" evidence="1">
    <location>
        <begin position="91"/>
        <end position="139"/>
    </location>
</feature>
<name>A0A364N935_STELY</name>
<feature type="compositionally biased region" description="Basic residues" evidence="1">
    <location>
        <begin position="105"/>
        <end position="122"/>
    </location>
</feature>
<feature type="compositionally biased region" description="Polar residues" evidence="1">
    <location>
        <begin position="151"/>
        <end position="171"/>
    </location>
</feature>
<dbReference type="STRING" id="183478.A0A364N935"/>
<evidence type="ECO:0000256" key="1">
    <source>
        <dbReference type="SAM" id="MobiDB-lite"/>
    </source>
</evidence>
<reference evidence="3" key="1">
    <citation type="submission" date="2018-05" db="EMBL/GenBank/DDBJ databases">
        <title>Draft genome sequence of Stemphylium lycopersici strain CIDEFI 213.</title>
        <authorList>
            <person name="Medina R."/>
            <person name="Franco M.E.E."/>
            <person name="Lucentini C.G."/>
            <person name="Saparrat M.C.N."/>
            <person name="Balatti P.A."/>
        </authorList>
    </citation>
    <scope>NUCLEOTIDE SEQUENCE [LARGE SCALE GENOMIC DNA]</scope>
    <source>
        <strain evidence="3">CIDEFI 213</strain>
    </source>
</reference>
<dbReference type="EMBL" id="QGDH01000031">
    <property type="protein sequence ID" value="RAR13717.1"/>
    <property type="molecule type" value="Genomic_DNA"/>
</dbReference>
<feature type="compositionally biased region" description="Polar residues" evidence="1">
    <location>
        <begin position="24"/>
        <end position="37"/>
    </location>
</feature>
<comment type="caution">
    <text evidence="2">The sequence shown here is derived from an EMBL/GenBank/DDBJ whole genome shotgun (WGS) entry which is preliminary data.</text>
</comment>
<accession>A0A364N935</accession>
<dbReference type="PANTHER" id="PTHR35179:SF1">
    <property type="entry name" value="INTEGRAL MEMBRANE PROTEIN"/>
    <property type="match status" value="1"/>
</dbReference>
<feature type="region of interest" description="Disordered" evidence="1">
    <location>
        <begin position="1"/>
        <end position="69"/>
    </location>
</feature>
<feature type="compositionally biased region" description="Polar residues" evidence="1">
    <location>
        <begin position="457"/>
        <end position="466"/>
    </location>
</feature>
<protein>
    <submittedName>
        <fullName evidence="2">Geranylgeranyl pyrophosphate synthetase</fullName>
    </submittedName>
</protein>
<dbReference type="Proteomes" id="UP000249619">
    <property type="component" value="Unassembled WGS sequence"/>
</dbReference>
<evidence type="ECO:0000313" key="2">
    <source>
        <dbReference type="EMBL" id="RAR13717.1"/>
    </source>
</evidence>
<feature type="region of interest" description="Disordered" evidence="1">
    <location>
        <begin position="441"/>
        <end position="466"/>
    </location>
</feature>
<evidence type="ECO:0000313" key="3">
    <source>
        <dbReference type="Proteomes" id="UP000249619"/>
    </source>
</evidence>